<keyword evidence="4" id="KW-0768">Sushi</keyword>
<organism evidence="6 7">
    <name type="scientific">Wuchereria bancrofti</name>
    <dbReference type="NCBI Taxonomy" id="6293"/>
    <lineage>
        <taxon>Eukaryota</taxon>
        <taxon>Metazoa</taxon>
        <taxon>Ecdysozoa</taxon>
        <taxon>Nematoda</taxon>
        <taxon>Chromadorea</taxon>
        <taxon>Rhabditida</taxon>
        <taxon>Spirurina</taxon>
        <taxon>Spiruromorpha</taxon>
        <taxon>Filarioidea</taxon>
        <taxon>Onchocercidae</taxon>
        <taxon>Wuchereria</taxon>
    </lineage>
</organism>
<feature type="non-terminal residue" evidence="6">
    <location>
        <position position="89"/>
    </location>
</feature>
<feature type="non-terminal residue" evidence="6">
    <location>
        <position position="1"/>
    </location>
</feature>
<dbReference type="CDD" id="cd00033">
    <property type="entry name" value="CCP"/>
    <property type="match status" value="1"/>
</dbReference>
<dbReference type="SUPFAM" id="SSF57535">
    <property type="entry name" value="Complement control module/SCR domain"/>
    <property type="match status" value="1"/>
</dbReference>
<dbReference type="Pfam" id="PF00084">
    <property type="entry name" value="Sushi"/>
    <property type="match status" value="1"/>
</dbReference>
<dbReference type="PANTHER" id="PTHR45656">
    <property type="entry name" value="PROTEIN CBR-CLEC-78"/>
    <property type="match status" value="1"/>
</dbReference>
<comment type="caution">
    <text evidence="4">Lacks conserved residue(s) required for the propagation of feature annotation.</text>
</comment>
<evidence type="ECO:0000256" key="2">
    <source>
        <dbReference type="ARBA" id="ARBA00022737"/>
    </source>
</evidence>
<evidence type="ECO:0000256" key="4">
    <source>
        <dbReference type="PROSITE-ProRule" id="PRU00302"/>
    </source>
</evidence>
<keyword evidence="3" id="KW-1015">Disulfide bond</keyword>
<dbReference type="PANTHER" id="PTHR45656:SF4">
    <property type="entry name" value="PROTEIN CBR-CLEC-78"/>
    <property type="match status" value="1"/>
</dbReference>
<evidence type="ECO:0000256" key="3">
    <source>
        <dbReference type="ARBA" id="ARBA00023157"/>
    </source>
</evidence>
<proteinExistence type="predicted"/>
<name>J9E4V2_WUCBA</name>
<evidence type="ECO:0000259" key="5">
    <source>
        <dbReference type="PROSITE" id="PS50923"/>
    </source>
</evidence>
<dbReference type="InterPro" id="IPR051277">
    <property type="entry name" value="SEZ6_CSMD_C4BPB_Regulators"/>
</dbReference>
<feature type="domain" description="Sushi" evidence="5">
    <location>
        <begin position="1"/>
        <end position="60"/>
    </location>
</feature>
<dbReference type="InterPro" id="IPR035976">
    <property type="entry name" value="Sushi/SCR/CCP_sf"/>
</dbReference>
<dbReference type="EMBL" id="ADBV01022106">
    <property type="protein sequence ID" value="EJW70404.1"/>
    <property type="molecule type" value="Genomic_DNA"/>
</dbReference>
<dbReference type="InterPro" id="IPR000436">
    <property type="entry name" value="Sushi_SCR_CCP_dom"/>
</dbReference>
<dbReference type="Gene3D" id="2.10.70.10">
    <property type="entry name" value="Complement Module, domain 1"/>
    <property type="match status" value="1"/>
</dbReference>
<dbReference type="SMART" id="SM00032">
    <property type="entry name" value="CCP"/>
    <property type="match status" value="1"/>
</dbReference>
<sequence>ITCHPLVDLPNGFIRTPGDFLFGSNAEYGCNEGYVLVGPSQRRCQANREWSGTNVPAIARKLVQEMSNARKTVKDVFVMALAACRASTH</sequence>
<keyword evidence="1" id="KW-0732">Signal</keyword>
<gene>
    <name evidence="6" type="ORF">WUBG_18691</name>
</gene>
<evidence type="ECO:0000256" key="1">
    <source>
        <dbReference type="ARBA" id="ARBA00022729"/>
    </source>
</evidence>
<dbReference type="AlphaFoldDB" id="J9E4V2"/>
<dbReference type="PROSITE" id="PS50923">
    <property type="entry name" value="SUSHI"/>
    <property type="match status" value="1"/>
</dbReference>
<evidence type="ECO:0000313" key="6">
    <source>
        <dbReference type="EMBL" id="EJW70404.1"/>
    </source>
</evidence>
<comment type="caution">
    <text evidence="6">The sequence shown here is derived from an EMBL/GenBank/DDBJ whole genome shotgun (WGS) entry which is preliminary data.</text>
</comment>
<dbReference type="Proteomes" id="UP000004810">
    <property type="component" value="Unassembled WGS sequence"/>
</dbReference>
<evidence type="ECO:0000313" key="7">
    <source>
        <dbReference type="Proteomes" id="UP000004810"/>
    </source>
</evidence>
<protein>
    <recommendedName>
        <fullName evidence="5">Sushi domain-containing protein</fullName>
    </recommendedName>
</protein>
<keyword evidence="2" id="KW-0677">Repeat</keyword>
<reference evidence="7" key="1">
    <citation type="submission" date="2012-08" db="EMBL/GenBank/DDBJ databases">
        <title>The Genome Sequence of Wuchereria bancrofti.</title>
        <authorList>
            <person name="Nutman T.B."/>
            <person name="Fink D.L."/>
            <person name="Russ C."/>
            <person name="Young S."/>
            <person name="Zeng Q."/>
            <person name="Koehrsen M."/>
            <person name="Alvarado L."/>
            <person name="Berlin A."/>
            <person name="Chapman S.B."/>
            <person name="Chen Z."/>
            <person name="Freedman E."/>
            <person name="Gellesch M."/>
            <person name="Goldberg J."/>
            <person name="Griggs A."/>
            <person name="Gujja S."/>
            <person name="Heilman E.R."/>
            <person name="Heiman D."/>
            <person name="Hepburn T."/>
            <person name="Howarth C."/>
            <person name="Jen D."/>
            <person name="Larson L."/>
            <person name="Lewis B."/>
            <person name="Mehta T."/>
            <person name="Park D."/>
            <person name="Pearson M."/>
            <person name="Roberts A."/>
            <person name="Saif S."/>
            <person name="Shea T."/>
            <person name="Shenoy N."/>
            <person name="Sisk P."/>
            <person name="Stolte C."/>
            <person name="Sykes S."/>
            <person name="Walk T."/>
            <person name="White J."/>
            <person name="Yandava C."/>
            <person name="Haas B."/>
            <person name="Henn M.R."/>
            <person name="Nusbaum C."/>
            <person name="Birren B."/>
        </authorList>
    </citation>
    <scope>NUCLEOTIDE SEQUENCE [LARGE SCALE GENOMIC DNA]</scope>
    <source>
        <strain evidence="7">NA</strain>
    </source>
</reference>
<accession>J9E4V2</accession>